<dbReference type="InterPro" id="IPR000182">
    <property type="entry name" value="GNAT_dom"/>
</dbReference>
<dbReference type="InterPro" id="IPR016181">
    <property type="entry name" value="Acyl_CoA_acyltransferase"/>
</dbReference>
<dbReference type="SUPFAM" id="SSF55729">
    <property type="entry name" value="Acyl-CoA N-acyltransferases (Nat)"/>
    <property type="match status" value="2"/>
</dbReference>
<gene>
    <name evidence="2" type="ORF">VVAX_03795</name>
</gene>
<evidence type="ECO:0000259" key="1">
    <source>
        <dbReference type="PROSITE" id="PS51186"/>
    </source>
</evidence>
<name>A0A679J6F8_VARPD</name>
<dbReference type="CDD" id="cd04301">
    <property type="entry name" value="NAT_SF"/>
    <property type="match status" value="1"/>
</dbReference>
<proteinExistence type="predicted"/>
<sequence>MFEDHAASARQTVTTVFDPQRASEADWDRALACWRLRHAEDHPHGPVPADADTRHAVLRHDPLHVVHRVLAAGPDGEWVGSLNASFRREGTPEHEAFAPFVDAWGGVLRAHQRRGVASTLLRALLALMNAHGKSIATFRTHRPEGHAFLQAIGAVEKHRSVENRMRFAGLDWQALARWRSDGFAPAHGLRADVHAGRVPFERLATLIAPLSQLLGDAPTGKLERPPMLYDLEGYRSWYADLDQRGGDHFLVLLLDGDEVAAVCDANWTPRLPDRMYQNLTAVARRWRGKGLAKGVKAAMLQLVREHHPEVTLAVTSNAEVNAPMLAINRQLGFEAHRHDGLYQIGTEGLTAFLSTRPPFSPRHEAAEARS</sequence>
<dbReference type="GO" id="GO:0016747">
    <property type="term" value="F:acyltransferase activity, transferring groups other than amino-acyl groups"/>
    <property type="evidence" value="ECO:0007669"/>
    <property type="project" value="InterPro"/>
</dbReference>
<dbReference type="Pfam" id="PF00583">
    <property type="entry name" value="Acetyltransf_1"/>
    <property type="match status" value="2"/>
</dbReference>
<reference evidence="2" key="1">
    <citation type="submission" date="2019-12" db="EMBL/GenBank/DDBJ databases">
        <authorList>
            <person name="Cremers G."/>
        </authorList>
    </citation>
    <scope>NUCLEOTIDE SEQUENCE</scope>
    <source>
        <strain evidence="2">Vvax</strain>
    </source>
</reference>
<dbReference type="RefSeq" id="WP_339091363.1">
    <property type="nucleotide sequence ID" value="NZ_LR743507.1"/>
</dbReference>
<dbReference type="EMBL" id="LR743507">
    <property type="protein sequence ID" value="CAA2106552.1"/>
    <property type="molecule type" value="Genomic_DNA"/>
</dbReference>
<dbReference type="Gene3D" id="3.40.630.30">
    <property type="match status" value="1"/>
</dbReference>
<dbReference type="AlphaFoldDB" id="A0A679J6F8"/>
<accession>A0A679J6F8</accession>
<feature type="domain" description="N-acetyltransferase" evidence="1">
    <location>
        <begin position="205"/>
        <end position="356"/>
    </location>
</feature>
<protein>
    <recommendedName>
        <fullName evidence="1">N-acetyltransferase domain-containing protein</fullName>
    </recommendedName>
</protein>
<evidence type="ECO:0000313" key="2">
    <source>
        <dbReference type="EMBL" id="CAA2106552.1"/>
    </source>
</evidence>
<organism evidence="2">
    <name type="scientific">Variovorax paradoxus</name>
    <dbReference type="NCBI Taxonomy" id="34073"/>
    <lineage>
        <taxon>Bacteria</taxon>
        <taxon>Pseudomonadati</taxon>
        <taxon>Pseudomonadota</taxon>
        <taxon>Betaproteobacteria</taxon>
        <taxon>Burkholderiales</taxon>
        <taxon>Comamonadaceae</taxon>
        <taxon>Variovorax</taxon>
    </lineage>
</organism>
<dbReference type="PROSITE" id="PS51186">
    <property type="entry name" value="GNAT"/>
    <property type="match status" value="1"/>
</dbReference>